<sequence length="293" mass="31192">MTVFNLGSINADLVYRVPHLPEPGETLASTSFTRFLGGKGSNMSVAAARAAARVVHIGAVGHGGDWMVDRLTEYGVDTREIVTVSGESGHAVIAVDDHGENSILLFHGANTCLDPEEISGALAQATAEDSFLFQNETNAQREAAEAASLRGMRIIYAAAPFDADAVQDVMPLIDMLVLNEVEAAQLEEATGLSPENLPVKDIVVTLGSKGCRWYETDKGEQIDVPAIQVDPVDTTGAGDTFTGYLVAGLDRGFSMRQSLDLATKAAAIMVTRQGTADVIPDLKDIEDARFNRL</sequence>
<gene>
    <name evidence="9" type="primary">rbsK</name>
    <name evidence="11" type="ORF">SAMN04488045_2462</name>
</gene>
<comment type="activity regulation">
    <text evidence="9">Activated by a monovalent cation that binds near, but not in, the active site. The most likely occupant of the site in vivo is potassium. Ion binding induces a conformational change that may alter substrate affinity.</text>
</comment>
<feature type="domain" description="Carbohydrate kinase PfkB" evidence="10">
    <location>
        <begin position="6"/>
        <end position="280"/>
    </location>
</feature>
<keyword evidence="2 9" id="KW-0479">Metal-binding</keyword>
<evidence type="ECO:0000259" key="10">
    <source>
        <dbReference type="Pfam" id="PF00294"/>
    </source>
</evidence>
<dbReference type="PRINTS" id="PR00990">
    <property type="entry name" value="RIBOKINASE"/>
</dbReference>
<dbReference type="RefSeq" id="WP_103910763.1">
    <property type="nucleotide sequence ID" value="NZ_FNUZ01000003.1"/>
</dbReference>
<feature type="binding site" evidence="9">
    <location>
        <position position="269"/>
    </location>
    <ligand>
        <name>K(+)</name>
        <dbReference type="ChEBI" id="CHEBI:29103"/>
    </ligand>
</feature>
<organism evidence="11 12">
    <name type="scientific">Thalassococcus halodurans</name>
    <dbReference type="NCBI Taxonomy" id="373675"/>
    <lineage>
        <taxon>Bacteria</taxon>
        <taxon>Pseudomonadati</taxon>
        <taxon>Pseudomonadota</taxon>
        <taxon>Alphaproteobacteria</taxon>
        <taxon>Rhodobacterales</taxon>
        <taxon>Roseobacteraceae</taxon>
        <taxon>Thalassococcus</taxon>
    </lineage>
</organism>
<keyword evidence="4 9" id="KW-0418">Kinase</keyword>
<reference evidence="11 12" key="1">
    <citation type="submission" date="2016-10" db="EMBL/GenBank/DDBJ databases">
        <authorList>
            <person name="de Groot N.N."/>
        </authorList>
    </citation>
    <scope>NUCLEOTIDE SEQUENCE [LARGE SCALE GENOMIC DNA]</scope>
    <source>
        <strain evidence="11 12">DSM 26915</strain>
    </source>
</reference>
<name>A0A1H5Z822_9RHOB</name>
<comment type="function">
    <text evidence="9">Catalyzes the phosphorylation of ribose at O-5 in a reaction requiring ATP and magnesium. The resulting D-ribose-5-phosphate can then be used either for sythesis of nucleotides, histidine, and tryptophan, or as a component of the pentose phosphate pathway.</text>
</comment>
<evidence type="ECO:0000256" key="2">
    <source>
        <dbReference type="ARBA" id="ARBA00022723"/>
    </source>
</evidence>
<dbReference type="GO" id="GO:0004747">
    <property type="term" value="F:ribokinase activity"/>
    <property type="evidence" value="ECO:0007669"/>
    <property type="project" value="UniProtKB-UniRule"/>
</dbReference>
<feature type="binding site" evidence="9">
    <location>
        <begin position="238"/>
        <end position="239"/>
    </location>
    <ligand>
        <name>ATP</name>
        <dbReference type="ChEBI" id="CHEBI:30616"/>
    </ligand>
</feature>
<evidence type="ECO:0000256" key="8">
    <source>
        <dbReference type="ARBA" id="ARBA00023277"/>
    </source>
</evidence>
<dbReference type="UniPathway" id="UPA00916">
    <property type="reaction ID" value="UER00889"/>
</dbReference>
<comment type="caution">
    <text evidence="9">Lacks conserved residue(s) required for the propagation of feature annotation.</text>
</comment>
<comment type="subcellular location">
    <subcellularLocation>
        <location evidence="9">Cytoplasm</location>
    </subcellularLocation>
</comment>
<comment type="cofactor">
    <cofactor evidence="9">
        <name>Mg(2+)</name>
        <dbReference type="ChEBI" id="CHEBI:18420"/>
    </cofactor>
    <text evidence="9">Requires a divalent cation, most likely magnesium in vivo, as an electrophilic catalyst to aid phosphoryl group transfer. It is the chelate of the metal and the nucleotide that is the actual substrate.</text>
</comment>
<dbReference type="InterPro" id="IPR002139">
    <property type="entry name" value="Ribo/fructo_kinase"/>
</dbReference>
<accession>A0A1H5Z822</accession>
<feature type="binding site" evidence="9">
    <location>
        <position position="239"/>
    </location>
    <ligand>
        <name>substrate</name>
    </ligand>
</feature>
<dbReference type="PANTHER" id="PTHR10584:SF166">
    <property type="entry name" value="RIBOKINASE"/>
    <property type="match status" value="1"/>
</dbReference>
<dbReference type="GO" id="GO:0005524">
    <property type="term" value="F:ATP binding"/>
    <property type="evidence" value="ECO:0007669"/>
    <property type="project" value="UniProtKB-UniRule"/>
</dbReference>
<keyword evidence="5 9" id="KW-0067">ATP-binding</keyword>
<feature type="binding site" evidence="9">
    <location>
        <position position="235"/>
    </location>
    <ligand>
        <name>K(+)</name>
        <dbReference type="ChEBI" id="CHEBI:29103"/>
    </ligand>
</feature>
<evidence type="ECO:0000256" key="7">
    <source>
        <dbReference type="ARBA" id="ARBA00022958"/>
    </source>
</evidence>
<keyword evidence="9" id="KW-0963">Cytoplasm</keyword>
<dbReference type="EMBL" id="FNUZ01000003">
    <property type="protein sequence ID" value="SEG32190.1"/>
    <property type="molecule type" value="Genomic_DNA"/>
</dbReference>
<evidence type="ECO:0000256" key="4">
    <source>
        <dbReference type="ARBA" id="ARBA00022777"/>
    </source>
</evidence>
<evidence type="ECO:0000313" key="11">
    <source>
        <dbReference type="EMBL" id="SEG32190.1"/>
    </source>
</evidence>
<dbReference type="GO" id="GO:0046872">
    <property type="term" value="F:metal ion binding"/>
    <property type="evidence" value="ECO:0007669"/>
    <property type="project" value="UniProtKB-KW"/>
</dbReference>
<dbReference type="GO" id="GO:0005737">
    <property type="term" value="C:cytoplasm"/>
    <property type="evidence" value="ECO:0007669"/>
    <property type="project" value="UniProtKB-SubCell"/>
</dbReference>
<dbReference type="Proteomes" id="UP000236752">
    <property type="component" value="Unassembled WGS sequence"/>
</dbReference>
<proteinExistence type="inferred from homology"/>
<feature type="binding site" evidence="9">
    <location>
        <position position="233"/>
    </location>
    <ligand>
        <name>K(+)</name>
        <dbReference type="ChEBI" id="CHEBI:29103"/>
    </ligand>
</feature>
<feature type="binding site" evidence="9">
    <location>
        <position position="179"/>
    </location>
    <ligand>
        <name>ATP</name>
        <dbReference type="ChEBI" id="CHEBI:30616"/>
    </ligand>
</feature>
<keyword evidence="12" id="KW-1185">Reference proteome</keyword>
<feature type="binding site" evidence="9">
    <location>
        <position position="272"/>
    </location>
    <ligand>
        <name>K(+)</name>
        <dbReference type="ChEBI" id="CHEBI:29103"/>
    </ligand>
</feature>
<feature type="binding site" evidence="9">
    <location>
        <begin position="205"/>
        <end position="210"/>
    </location>
    <ligand>
        <name>ATP</name>
        <dbReference type="ChEBI" id="CHEBI:30616"/>
    </ligand>
</feature>
<evidence type="ECO:0000256" key="6">
    <source>
        <dbReference type="ARBA" id="ARBA00022842"/>
    </source>
</evidence>
<comment type="similarity">
    <text evidence="9">Belongs to the carbohydrate kinase PfkB family. Ribokinase subfamily.</text>
</comment>
<dbReference type="SUPFAM" id="SSF53613">
    <property type="entry name" value="Ribokinase-like"/>
    <property type="match status" value="1"/>
</dbReference>
<evidence type="ECO:0000313" key="12">
    <source>
        <dbReference type="Proteomes" id="UP000236752"/>
    </source>
</evidence>
<dbReference type="PANTHER" id="PTHR10584">
    <property type="entry name" value="SUGAR KINASE"/>
    <property type="match status" value="1"/>
</dbReference>
<dbReference type="HAMAP" id="MF_01987">
    <property type="entry name" value="Ribokinase"/>
    <property type="match status" value="1"/>
</dbReference>
<dbReference type="Gene3D" id="3.40.1190.20">
    <property type="match status" value="1"/>
</dbReference>
<dbReference type="InterPro" id="IPR011611">
    <property type="entry name" value="PfkB_dom"/>
</dbReference>
<dbReference type="OrthoDB" id="9775849at2"/>
<feature type="binding site" evidence="9">
    <location>
        <begin position="38"/>
        <end position="42"/>
    </location>
    <ligand>
        <name>substrate</name>
    </ligand>
</feature>
<dbReference type="Pfam" id="PF00294">
    <property type="entry name" value="PfkB"/>
    <property type="match status" value="1"/>
</dbReference>
<evidence type="ECO:0000256" key="1">
    <source>
        <dbReference type="ARBA" id="ARBA00022679"/>
    </source>
</evidence>
<feature type="binding site" evidence="9">
    <location>
        <position position="274"/>
    </location>
    <ligand>
        <name>K(+)</name>
        <dbReference type="ChEBI" id="CHEBI:29103"/>
    </ligand>
</feature>
<dbReference type="CDD" id="cd01174">
    <property type="entry name" value="ribokinase"/>
    <property type="match status" value="1"/>
</dbReference>
<dbReference type="InterPro" id="IPR029056">
    <property type="entry name" value="Ribokinase-like"/>
</dbReference>
<dbReference type="AlphaFoldDB" id="A0A1H5Z822"/>
<feature type="binding site" evidence="9">
    <location>
        <begin position="10"/>
        <end position="12"/>
    </location>
    <ligand>
        <name>substrate</name>
    </ligand>
</feature>
<dbReference type="GO" id="GO:0019303">
    <property type="term" value="P:D-ribose catabolic process"/>
    <property type="evidence" value="ECO:0007669"/>
    <property type="project" value="UniProtKB-UniRule"/>
</dbReference>
<keyword evidence="8 9" id="KW-0119">Carbohydrate metabolism</keyword>
<protein>
    <recommendedName>
        <fullName evidence="9">Ribokinase</fullName>
        <shortName evidence="9">RK</shortName>
        <ecNumber evidence="9">2.7.1.15</ecNumber>
    </recommendedName>
</protein>
<keyword evidence="6 9" id="KW-0460">Magnesium</keyword>
<dbReference type="InterPro" id="IPR011877">
    <property type="entry name" value="Ribokinase"/>
</dbReference>
<comment type="catalytic activity">
    <reaction evidence="9">
        <text>D-ribose + ATP = D-ribose 5-phosphate + ADP + H(+)</text>
        <dbReference type="Rhea" id="RHEA:13697"/>
        <dbReference type="ChEBI" id="CHEBI:15378"/>
        <dbReference type="ChEBI" id="CHEBI:30616"/>
        <dbReference type="ChEBI" id="CHEBI:47013"/>
        <dbReference type="ChEBI" id="CHEBI:78346"/>
        <dbReference type="ChEBI" id="CHEBI:456216"/>
        <dbReference type="EC" id="2.7.1.15"/>
    </reaction>
</comment>
<keyword evidence="1 9" id="KW-0808">Transferase</keyword>
<feature type="active site" description="Proton acceptor" evidence="9">
    <location>
        <position position="239"/>
    </location>
</feature>
<evidence type="ECO:0000256" key="3">
    <source>
        <dbReference type="ARBA" id="ARBA00022741"/>
    </source>
</evidence>
<evidence type="ECO:0000256" key="9">
    <source>
        <dbReference type="HAMAP-Rule" id="MF_01987"/>
    </source>
</evidence>
<dbReference type="EC" id="2.7.1.15" evidence="9"/>
<feature type="binding site" evidence="9">
    <location>
        <position position="136"/>
    </location>
    <ligand>
        <name>substrate</name>
    </ligand>
</feature>
<keyword evidence="3 9" id="KW-0547">Nucleotide-binding</keyword>
<comment type="subunit">
    <text evidence="9">Homodimer.</text>
</comment>
<comment type="pathway">
    <text evidence="9">Carbohydrate metabolism; D-ribose degradation; D-ribose 5-phosphate from beta-D-ribopyranose: step 2/2.</text>
</comment>
<evidence type="ECO:0000256" key="5">
    <source>
        <dbReference type="ARBA" id="ARBA00022840"/>
    </source>
</evidence>
<keyword evidence="7 9" id="KW-0630">Potassium</keyword>